<organism evidence="2 3">
    <name type="scientific">Nibricoccus aquaticus</name>
    <dbReference type="NCBI Taxonomy" id="2576891"/>
    <lineage>
        <taxon>Bacteria</taxon>
        <taxon>Pseudomonadati</taxon>
        <taxon>Verrucomicrobiota</taxon>
        <taxon>Opitutia</taxon>
        <taxon>Opitutales</taxon>
        <taxon>Opitutaceae</taxon>
        <taxon>Nibricoccus</taxon>
    </lineage>
</organism>
<keyword evidence="1" id="KW-0812">Transmembrane</keyword>
<keyword evidence="1" id="KW-0472">Membrane</keyword>
<dbReference type="RefSeq" id="WP_096054398.1">
    <property type="nucleotide sequence ID" value="NZ_CP023344.1"/>
</dbReference>
<dbReference type="AlphaFoldDB" id="A0A290Q2X2"/>
<proteinExistence type="predicted"/>
<keyword evidence="1" id="KW-1133">Transmembrane helix</keyword>
<evidence type="ECO:0000313" key="3">
    <source>
        <dbReference type="Proteomes" id="UP000217265"/>
    </source>
</evidence>
<reference evidence="2 3" key="1">
    <citation type="submission" date="2017-09" db="EMBL/GenBank/DDBJ databases">
        <title>Complete genome sequence of Verrucomicrobial strain HZ-65, isolated from freshwater.</title>
        <authorList>
            <person name="Choi A."/>
        </authorList>
    </citation>
    <scope>NUCLEOTIDE SEQUENCE [LARGE SCALE GENOMIC DNA]</scope>
    <source>
        <strain evidence="2 3">HZ-65</strain>
    </source>
</reference>
<accession>A0A290Q2X2</accession>
<sequence length="87" mass="9639">MASDQFHAASPSGDIFFMTPPKIFGLAVRITGLVSLLYMLSASVLLFGFVGVPAFMIIMKFLVWLALTIWLLRGAPNLVRFAYPDEQ</sequence>
<evidence type="ECO:0000313" key="2">
    <source>
        <dbReference type="EMBL" id="ATC62763.1"/>
    </source>
</evidence>
<gene>
    <name evidence="2" type="ORF">CMV30_01590</name>
</gene>
<keyword evidence="3" id="KW-1185">Reference proteome</keyword>
<dbReference type="EMBL" id="CP023344">
    <property type="protein sequence ID" value="ATC62763.1"/>
    <property type="molecule type" value="Genomic_DNA"/>
</dbReference>
<dbReference type="KEGG" id="vbh:CMV30_01590"/>
<evidence type="ECO:0000256" key="1">
    <source>
        <dbReference type="SAM" id="Phobius"/>
    </source>
</evidence>
<feature type="transmembrane region" description="Helical" evidence="1">
    <location>
        <begin position="26"/>
        <end position="48"/>
    </location>
</feature>
<dbReference type="Proteomes" id="UP000217265">
    <property type="component" value="Chromosome"/>
</dbReference>
<name>A0A290Q2X2_9BACT</name>
<protein>
    <submittedName>
        <fullName evidence="2">Uncharacterized protein</fullName>
    </submittedName>
</protein>
<feature type="transmembrane region" description="Helical" evidence="1">
    <location>
        <begin position="54"/>
        <end position="72"/>
    </location>
</feature>